<dbReference type="GO" id="GO:0016791">
    <property type="term" value="F:phosphatase activity"/>
    <property type="evidence" value="ECO:0007669"/>
    <property type="project" value="TreeGrafter"/>
</dbReference>
<evidence type="ECO:0000313" key="4">
    <source>
        <dbReference type="EMBL" id="GFZ01663.1"/>
    </source>
</evidence>
<evidence type="ECO:0000256" key="2">
    <source>
        <dbReference type="ARBA" id="ARBA00023136"/>
    </source>
</evidence>
<name>A0A7J0FSK4_9ERIC</name>
<dbReference type="GO" id="GO:0090447">
    <property type="term" value="F:glycerol-3-phosphate 2-O-acyltransferase activity"/>
    <property type="evidence" value="ECO:0007669"/>
    <property type="project" value="TreeGrafter"/>
</dbReference>
<dbReference type="GO" id="GO:0016020">
    <property type="term" value="C:membrane"/>
    <property type="evidence" value="ECO:0007669"/>
    <property type="project" value="UniProtKB-SubCell"/>
</dbReference>
<dbReference type="PANTHER" id="PTHR15486:SF96">
    <property type="entry name" value="LIPID DROPLET-REGULATING VLDL ASSEMBLY FACTOR AUP1"/>
    <property type="match status" value="1"/>
</dbReference>
<dbReference type="EMBL" id="BJWL01000015">
    <property type="protein sequence ID" value="GFZ01663.1"/>
    <property type="molecule type" value="Genomic_DNA"/>
</dbReference>
<accession>A0A7J0FSK4</accession>
<gene>
    <name evidence="4" type="ORF">Acr_15g0002720</name>
</gene>
<keyword evidence="5" id="KW-1185">Reference proteome</keyword>
<comment type="caution">
    <text evidence="4">The sequence shown here is derived from an EMBL/GenBank/DDBJ whole genome shotgun (WGS) entry which is preliminary data.</text>
</comment>
<reference evidence="4 5" key="1">
    <citation type="submission" date="2019-07" db="EMBL/GenBank/DDBJ databases">
        <title>De Novo Assembly of kiwifruit Actinidia rufa.</title>
        <authorList>
            <person name="Sugita-Konishi S."/>
            <person name="Sato K."/>
            <person name="Mori E."/>
            <person name="Abe Y."/>
            <person name="Kisaki G."/>
            <person name="Hamano K."/>
            <person name="Suezawa K."/>
            <person name="Otani M."/>
            <person name="Fukuda T."/>
            <person name="Manabe T."/>
            <person name="Gomi K."/>
            <person name="Tabuchi M."/>
            <person name="Akimitsu K."/>
            <person name="Kataoka I."/>
        </authorList>
    </citation>
    <scope>NUCLEOTIDE SEQUENCE [LARGE SCALE GENOMIC DNA]</scope>
    <source>
        <strain evidence="5">cv. Fuchu</strain>
    </source>
</reference>
<feature type="transmembrane region" description="Helical" evidence="3">
    <location>
        <begin position="190"/>
        <end position="214"/>
    </location>
</feature>
<proteinExistence type="predicted"/>
<evidence type="ECO:0000256" key="1">
    <source>
        <dbReference type="ARBA" id="ARBA00004370"/>
    </source>
</evidence>
<dbReference type="Proteomes" id="UP000585474">
    <property type="component" value="Unassembled WGS sequence"/>
</dbReference>
<protein>
    <submittedName>
        <fullName evidence="4">Uncharacterized protein</fullName>
    </submittedName>
</protein>
<keyword evidence="2 3" id="KW-0472">Membrane</keyword>
<keyword evidence="3" id="KW-0812">Transmembrane</keyword>
<comment type="subcellular location">
    <subcellularLocation>
        <location evidence="1">Membrane</location>
    </subcellularLocation>
</comment>
<dbReference type="AlphaFoldDB" id="A0A7J0FSK4"/>
<dbReference type="GO" id="GO:0010143">
    <property type="term" value="P:cutin biosynthetic process"/>
    <property type="evidence" value="ECO:0007669"/>
    <property type="project" value="TreeGrafter"/>
</dbReference>
<dbReference type="PANTHER" id="PTHR15486">
    <property type="entry name" value="ANCIENT UBIQUITOUS PROTEIN"/>
    <property type="match status" value="1"/>
</dbReference>
<sequence>MRGAKPKTSSLVEKKMNSVITNKLVDLSKVVLYIYASTHMTHASPCGSREEDRVYLSPASWTCPRPRSVKGYRGVKACRTPWCPLALKPIPTFCSPMAIDVASKCVNLVQVTCLLAACQSVLLEPPVTSGGWSNYLGLSSKKLDGGSGGAKHKYFTSHKPEVKLVPHNKLPKPIVFHDSRIFQKLTPLTALLTLLWIPVSFVLSCLRIAVGILLPIPLIPYANVGINFERAWKAYTAALAPTSTKESGNFGLVVDMENELCFRHYLVNPVGVARSFYPSKEVEVEPNTVVEARIVGALWALPGEISAFDDMTLMWILVTYNSQIVALQLGYDQGVPNPPQVIVEEICNRFLIRNNRALLTRPAAGLSLPARDRVGRVSPRWLDCWSQQLENFRPFVCSKPSKMKYPHPYIKIVLVITCL</sequence>
<organism evidence="4 5">
    <name type="scientific">Actinidia rufa</name>
    <dbReference type="NCBI Taxonomy" id="165716"/>
    <lineage>
        <taxon>Eukaryota</taxon>
        <taxon>Viridiplantae</taxon>
        <taxon>Streptophyta</taxon>
        <taxon>Embryophyta</taxon>
        <taxon>Tracheophyta</taxon>
        <taxon>Spermatophyta</taxon>
        <taxon>Magnoliopsida</taxon>
        <taxon>eudicotyledons</taxon>
        <taxon>Gunneridae</taxon>
        <taxon>Pentapetalae</taxon>
        <taxon>asterids</taxon>
        <taxon>Ericales</taxon>
        <taxon>Actinidiaceae</taxon>
        <taxon>Actinidia</taxon>
    </lineage>
</organism>
<evidence type="ECO:0000256" key="3">
    <source>
        <dbReference type="SAM" id="Phobius"/>
    </source>
</evidence>
<keyword evidence="3" id="KW-1133">Transmembrane helix</keyword>
<evidence type="ECO:0000313" key="5">
    <source>
        <dbReference type="Proteomes" id="UP000585474"/>
    </source>
</evidence>